<dbReference type="InterPro" id="IPR013078">
    <property type="entry name" value="His_Pase_superF_clade-1"/>
</dbReference>
<dbReference type="PANTHER" id="PTHR11931">
    <property type="entry name" value="PHOSPHOGLYCERATE MUTASE"/>
    <property type="match status" value="1"/>
</dbReference>
<evidence type="ECO:0000256" key="1">
    <source>
        <dbReference type="ARBA" id="ARBA00006717"/>
    </source>
</evidence>
<dbReference type="CDD" id="cd07067">
    <property type="entry name" value="HP_PGM_like"/>
    <property type="match status" value="1"/>
</dbReference>
<gene>
    <name evidence="7" type="ORF">D4A35_11765</name>
    <name evidence="8" type="ORF">D4A35_12485</name>
</gene>
<dbReference type="EC" id="5.4.2.11" evidence="2"/>
<feature type="binding site" evidence="6">
    <location>
        <position position="58"/>
    </location>
    <ligand>
        <name>substrate</name>
    </ligand>
</feature>
<evidence type="ECO:0000313" key="7">
    <source>
        <dbReference type="EMBL" id="QEZ69524.1"/>
    </source>
</evidence>
<dbReference type="EMBL" id="CP032452">
    <property type="protein sequence ID" value="QEZ69524.1"/>
    <property type="molecule type" value="Genomic_DNA"/>
</dbReference>
<dbReference type="GO" id="GO:0004619">
    <property type="term" value="F:phosphoglycerate mutase activity"/>
    <property type="evidence" value="ECO:0007669"/>
    <property type="project" value="UniProtKB-EC"/>
</dbReference>
<proteinExistence type="inferred from homology"/>
<dbReference type="RefSeq" id="WP_150886853.1">
    <property type="nucleotide sequence ID" value="NZ_CP032452.1"/>
</dbReference>
<accession>A0A5P3XGM9</accession>
<evidence type="ECO:0000313" key="9">
    <source>
        <dbReference type="Proteomes" id="UP000326961"/>
    </source>
</evidence>
<evidence type="ECO:0000256" key="6">
    <source>
        <dbReference type="PIRSR" id="PIRSR613078-2"/>
    </source>
</evidence>
<evidence type="ECO:0000256" key="5">
    <source>
        <dbReference type="PIRSR" id="PIRSR613078-1"/>
    </source>
</evidence>
<evidence type="ECO:0000313" key="8">
    <source>
        <dbReference type="EMBL" id="QEZ69655.1"/>
    </source>
</evidence>
<name>A0A5P3XGM9_PARBF</name>
<dbReference type="EMBL" id="CP032452">
    <property type="protein sequence ID" value="QEZ69655.1"/>
    <property type="molecule type" value="Genomic_DNA"/>
</dbReference>
<reference evidence="7 9" key="1">
    <citation type="submission" date="2018-09" db="EMBL/GenBank/DDBJ databases">
        <title>A clostridial neurotoxin that targets Anopheles mosquitoes.</title>
        <authorList>
            <person name="Contreras E."/>
            <person name="Masuyer G."/>
            <person name="Qureshi N."/>
            <person name="Chawla S."/>
            <person name="Lim H.L."/>
            <person name="Chen J."/>
            <person name="Stenmark P."/>
            <person name="Gill S."/>
        </authorList>
    </citation>
    <scope>NUCLEOTIDE SEQUENCE [LARGE SCALE GENOMIC DNA]</scope>
    <source>
        <strain evidence="7 9">Cbm</strain>
    </source>
</reference>
<feature type="binding site" evidence="6">
    <location>
        <begin position="8"/>
        <end position="15"/>
    </location>
    <ligand>
        <name>substrate</name>
    </ligand>
</feature>
<dbReference type="SMART" id="SM00855">
    <property type="entry name" value="PGAM"/>
    <property type="match status" value="1"/>
</dbReference>
<sequence length="201" mass="23186">MSKLILVRHATTKDNIDGNLSGHIDSELSNLGKQQILKLNKFLEKENIDCIYTTTSTRTKNTIKDIAKCKNLDIVESENLREISFGDFEGMNFEYIKNNFREEFEKIIKNGFEYKYPNGESLVDSYNRVCKEINYILDCNKDKTILICAHAGTIRNIISYLIGNTHEYHWNFKIDNASISIIDIVDGFSVIHTLNNTLYLT</sequence>
<keyword evidence="3" id="KW-0324">Glycolysis</keyword>
<dbReference type="Pfam" id="PF00300">
    <property type="entry name" value="His_Phos_1"/>
    <property type="match status" value="1"/>
</dbReference>
<dbReference type="GO" id="GO:0006096">
    <property type="term" value="P:glycolytic process"/>
    <property type="evidence" value="ECO:0007669"/>
    <property type="project" value="UniProtKB-KW"/>
</dbReference>
<feature type="active site" description="Tele-phosphohistidine intermediate" evidence="5">
    <location>
        <position position="9"/>
    </location>
</feature>
<evidence type="ECO:0000256" key="4">
    <source>
        <dbReference type="ARBA" id="ARBA00023235"/>
    </source>
</evidence>
<dbReference type="AlphaFoldDB" id="A0A5P3XGM9"/>
<comment type="similarity">
    <text evidence="1">Belongs to the phosphoglycerate mutase family. BPG-dependent PGAM subfamily.</text>
</comment>
<dbReference type="PIRSF" id="PIRSF000709">
    <property type="entry name" value="6PFK_2-Ptase"/>
    <property type="match status" value="1"/>
</dbReference>
<dbReference type="Gene3D" id="3.40.50.1240">
    <property type="entry name" value="Phosphoglycerate mutase-like"/>
    <property type="match status" value="1"/>
</dbReference>
<dbReference type="InterPro" id="IPR005952">
    <property type="entry name" value="Phosphogly_mut1"/>
</dbReference>
<protein>
    <recommendedName>
        <fullName evidence="2">phosphoglycerate mutase (2,3-diphosphoglycerate-dependent)</fullName>
        <ecNumber evidence="2">5.4.2.11</ecNumber>
    </recommendedName>
</protein>
<dbReference type="InterPro" id="IPR029033">
    <property type="entry name" value="His_PPase_superfam"/>
</dbReference>
<dbReference type="Proteomes" id="UP000326961">
    <property type="component" value="Chromosome"/>
</dbReference>
<organism evidence="7 9">
    <name type="scientific">Paraclostridium bifermentans</name>
    <name type="common">Clostridium bifermentans</name>
    <dbReference type="NCBI Taxonomy" id="1490"/>
    <lineage>
        <taxon>Bacteria</taxon>
        <taxon>Bacillati</taxon>
        <taxon>Bacillota</taxon>
        <taxon>Clostridia</taxon>
        <taxon>Peptostreptococcales</taxon>
        <taxon>Peptostreptococcaceae</taxon>
        <taxon>Paraclostridium</taxon>
    </lineage>
</organism>
<feature type="active site" description="Proton donor/acceptor" evidence="5">
    <location>
        <position position="82"/>
    </location>
</feature>
<keyword evidence="4" id="KW-0413">Isomerase</keyword>
<evidence type="ECO:0000256" key="2">
    <source>
        <dbReference type="ARBA" id="ARBA00012028"/>
    </source>
</evidence>
<dbReference type="SUPFAM" id="SSF53254">
    <property type="entry name" value="Phosphoglycerate mutase-like"/>
    <property type="match status" value="1"/>
</dbReference>
<evidence type="ECO:0000256" key="3">
    <source>
        <dbReference type="ARBA" id="ARBA00023152"/>
    </source>
</evidence>